<dbReference type="Pfam" id="PF19300">
    <property type="entry name" value="BPD_transp_1_N"/>
    <property type="match status" value="1"/>
</dbReference>
<dbReference type="EMBL" id="JAESVA010000008">
    <property type="protein sequence ID" value="MCB8882567.1"/>
    <property type="molecule type" value="Genomic_DNA"/>
</dbReference>
<evidence type="ECO:0000259" key="8">
    <source>
        <dbReference type="PROSITE" id="PS50928"/>
    </source>
</evidence>
<evidence type="ECO:0000313" key="9">
    <source>
        <dbReference type="EMBL" id="MCB8882567.1"/>
    </source>
</evidence>
<keyword evidence="5 7" id="KW-1133">Transmembrane helix</keyword>
<comment type="similarity">
    <text evidence="7">Belongs to the binding-protein-dependent transport system permease family.</text>
</comment>
<keyword evidence="4 7" id="KW-0812">Transmembrane</keyword>
<dbReference type="GO" id="GO:0005886">
    <property type="term" value="C:plasma membrane"/>
    <property type="evidence" value="ECO:0007669"/>
    <property type="project" value="UniProtKB-SubCell"/>
</dbReference>
<evidence type="ECO:0000256" key="4">
    <source>
        <dbReference type="ARBA" id="ARBA00022692"/>
    </source>
</evidence>
<organism evidence="9 10">
    <name type="scientific">Acidisoma cellulosilyticum</name>
    <dbReference type="NCBI Taxonomy" id="2802395"/>
    <lineage>
        <taxon>Bacteria</taxon>
        <taxon>Pseudomonadati</taxon>
        <taxon>Pseudomonadota</taxon>
        <taxon>Alphaproteobacteria</taxon>
        <taxon>Acetobacterales</taxon>
        <taxon>Acidocellaceae</taxon>
        <taxon>Acidisoma</taxon>
    </lineage>
</organism>
<evidence type="ECO:0000256" key="6">
    <source>
        <dbReference type="ARBA" id="ARBA00023136"/>
    </source>
</evidence>
<keyword evidence="2 7" id="KW-0813">Transport</keyword>
<proteinExistence type="inferred from homology"/>
<evidence type="ECO:0000256" key="5">
    <source>
        <dbReference type="ARBA" id="ARBA00022989"/>
    </source>
</evidence>
<dbReference type="Gene3D" id="1.10.3720.10">
    <property type="entry name" value="MetI-like"/>
    <property type="match status" value="1"/>
</dbReference>
<evidence type="ECO:0000313" key="10">
    <source>
        <dbReference type="Proteomes" id="UP000721844"/>
    </source>
</evidence>
<accession>A0A963Z650</accession>
<dbReference type="InterPro" id="IPR045621">
    <property type="entry name" value="BPD_transp_1_N"/>
</dbReference>
<evidence type="ECO:0000256" key="2">
    <source>
        <dbReference type="ARBA" id="ARBA00022448"/>
    </source>
</evidence>
<protein>
    <submittedName>
        <fullName evidence="9">ABC transporter permease</fullName>
    </submittedName>
</protein>
<dbReference type="GO" id="GO:0055085">
    <property type="term" value="P:transmembrane transport"/>
    <property type="evidence" value="ECO:0007669"/>
    <property type="project" value="InterPro"/>
</dbReference>
<evidence type="ECO:0000256" key="1">
    <source>
        <dbReference type="ARBA" id="ARBA00004651"/>
    </source>
</evidence>
<dbReference type="SUPFAM" id="SSF161098">
    <property type="entry name" value="MetI-like"/>
    <property type="match status" value="1"/>
</dbReference>
<dbReference type="InterPro" id="IPR035906">
    <property type="entry name" value="MetI-like_sf"/>
</dbReference>
<dbReference type="Proteomes" id="UP000721844">
    <property type="component" value="Unassembled WGS sequence"/>
</dbReference>
<dbReference type="Pfam" id="PF00528">
    <property type="entry name" value="BPD_transp_1"/>
    <property type="match status" value="1"/>
</dbReference>
<feature type="transmembrane region" description="Helical" evidence="7">
    <location>
        <begin position="12"/>
        <end position="30"/>
    </location>
</feature>
<dbReference type="PANTHER" id="PTHR43163">
    <property type="entry name" value="DIPEPTIDE TRANSPORT SYSTEM PERMEASE PROTEIN DPPB-RELATED"/>
    <property type="match status" value="1"/>
</dbReference>
<feature type="transmembrane region" description="Helical" evidence="7">
    <location>
        <begin position="278"/>
        <end position="297"/>
    </location>
</feature>
<dbReference type="PROSITE" id="PS50928">
    <property type="entry name" value="ABC_TM1"/>
    <property type="match status" value="1"/>
</dbReference>
<feature type="domain" description="ABC transmembrane type-1" evidence="8">
    <location>
        <begin position="95"/>
        <end position="297"/>
    </location>
</feature>
<dbReference type="AlphaFoldDB" id="A0A963Z650"/>
<feature type="transmembrane region" description="Helical" evidence="7">
    <location>
        <begin position="99"/>
        <end position="122"/>
    </location>
</feature>
<evidence type="ECO:0000256" key="7">
    <source>
        <dbReference type="RuleBase" id="RU363032"/>
    </source>
</evidence>
<dbReference type="InterPro" id="IPR000515">
    <property type="entry name" value="MetI-like"/>
</dbReference>
<feature type="transmembrane region" description="Helical" evidence="7">
    <location>
        <begin position="237"/>
        <end position="258"/>
    </location>
</feature>
<gene>
    <name evidence="9" type="ORF">ACELLULO517_20140</name>
</gene>
<keyword evidence="6 7" id="KW-0472">Membrane</keyword>
<dbReference type="CDD" id="cd06261">
    <property type="entry name" value="TM_PBP2"/>
    <property type="match status" value="1"/>
</dbReference>
<dbReference type="RefSeq" id="WP_227309231.1">
    <property type="nucleotide sequence ID" value="NZ_JAESVA010000008.1"/>
</dbReference>
<dbReference type="PANTHER" id="PTHR43163:SF6">
    <property type="entry name" value="DIPEPTIDE TRANSPORT SYSTEM PERMEASE PROTEIN DPPB-RELATED"/>
    <property type="match status" value="1"/>
</dbReference>
<feature type="transmembrane region" description="Helical" evidence="7">
    <location>
        <begin position="175"/>
        <end position="194"/>
    </location>
</feature>
<name>A0A963Z650_9PROT</name>
<keyword evidence="3" id="KW-1003">Cell membrane</keyword>
<keyword evidence="10" id="KW-1185">Reference proteome</keyword>
<evidence type="ECO:0000256" key="3">
    <source>
        <dbReference type="ARBA" id="ARBA00022475"/>
    </source>
</evidence>
<comment type="caution">
    <text evidence="9">The sequence shown here is derived from an EMBL/GenBank/DDBJ whole genome shotgun (WGS) entry which is preliminary data.</text>
</comment>
<reference evidence="9 10" key="1">
    <citation type="journal article" date="2021" name="Microorganisms">
        <title>Acidisoma silvae sp. nov. and Acidisomacellulosilytica sp. nov., Two Acidophilic Bacteria Isolated from Decaying Wood, Hydrolyzing Cellulose and Producing Poly-3-hydroxybutyrate.</title>
        <authorList>
            <person name="Mieszkin S."/>
            <person name="Pouder E."/>
            <person name="Uroz S."/>
            <person name="Simon-Colin C."/>
            <person name="Alain K."/>
        </authorList>
    </citation>
    <scope>NUCLEOTIDE SEQUENCE [LARGE SCALE GENOMIC DNA]</scope>
    <source>
        <strain evidence="9 10">HW T5.17</strain>
    </source>
</reference>
<comment type="subcellular location">
    <subcellularLocation>
        <location evidence="1 7">Cell membrane</location>
        <topology evidence="1 7">Multi-pass membrane protein</topology>
    </subcellularLocation>
</comment>
<feature type="transmembrane region" description="Helical" evidence="7">
    <location>
        <begin position="134"/>
        <end position="155"/>
    </location>
</feature>
<sequence length="310" mass="33364">MLARLPGRLLQMIPTFVLIGIVVFVLIRLLPGDPAAALLGIHATPEALARINAQLGFNRPVWVQFLLFVGRLLHGDLGISVSERIPVTEVIARRLPVTLILVVMAAIFALILALPLAFVAALHQNRLTDVALRGIFQVGLSTPIFYIGLLMLGFLGARLHWFPVGGIGNGVVSGFYHLFLPALTLGIGLSAILMRSLRSTVIGVLRAEYVEFARAKGIAPWRVLTGHVLRNSLITTLTLFGLNVGTLLGNTVIVENVFAVPGIGGLLVEAIFGRDYPVVQGVTLVLAVMVSLVFLLTDIAESWLDPRLNG</sequence>